<evidence type="ECO:0000313" key="2">
    <source>
        <dbReference type="Proteomes" id="UP000319817"/>
    </source>
</evidence>
<accession>A0A517NY54</accession>
<reference evidence="1 2" key="1">
    <citation type="submission" date="2019-02" db="EMBL/GenBank/DDBJ databases">
        <title>Deep-cultivation of Planctomycetes and their phenomic and genomic characterization uncovers novel biology.</title>
        <authorList>
            <person name="Wiegand S."/>
            <person name="Jogler M."/>
            <person name="Boedeker C."/>
            <person name="Pinto D."/>
            <person name="Vollmers J."/>
            <person name="Rivas-Marin E."/>
            <person name="Kohn T."/>
            <person name="Peeters S.H."/>
            <person name="Heuer A."/>
            <person name="Rast P."/>
            <person name="Oberbeckmann S."/>
            <person name="Bunk B."/>
            <person name="Jeske O."/>
            <person name="Meyerdierks A."/>
            <person name="Storesund J.E."/>
            <person name="Kallscheuer N."/>
            <person name="Luecker S."/>
            <person name="Lage O.M."/>
            <person name="Pohl T."/>
            <person name="Merkel B.J."/>
            <person name="Hornburger P."/>
            <person name="Mueller R.-W."/>
            <person name="Bruemmer F."/>
            <person name="Labrenz M."/>
            <person name="Spormann A.M."/>
            <person name="Op den Camp H."/>
            <person name="Overmann J."/>
            <person name="Amann R."/>
            <person name="Jetten M.S.M."/>
            <person name="Mascher T."/>
            <person name="Medema M.H."/>
            <person name="Devos D.P."/>
            <person name="Kaster A.-K."/>
            <person name="Ovreas L."/>
            <person name="Rohde M."/>
            <person name="Galperin M.Y."/>
            <person name="Jogler C."/>
        </authorList>
    </citation>
    <scope>NUCLEOTIDE SEQUENCE [LARGE SCALE GENOMIC DNA]</scope>
    <source>
        <strain evidence="1 2">K23_9</strain>
    </source>
</reference>
<gene>
    <name evidence="1" type="ORF">K239x_40650</name>
</gene>
<dbReference type="Proteomes" id="UP000319817">
    <property type="component" value="Chromosome"/>
</dbReference>
<dbReference type="AlphaFoldDB" id="A0A517NY54"/>
<name>A0A517NY54_9BACT</name>
<proteinExistence type="predicted"/>
<sequence length="228" mass="26002">MIRASYDPRYFRRFLWVALVCMAYSLWCCYDAWVAYPAKGEVALAYEAVKAKFDGANPEPPQDDMLDLGFPRSQTKWLATWEAVAKENGWPPEPPEKTAKEIGEDIGKQYFMMVLCGLVGVPSLIKWWRGQGTWVEGDESTIRNSRGKELQIANIVKIDKRKWEDKGIAKIHFLEKGDRKKVFVMDDFKFQREPMAKIMAFAEANLTPEQIIGGATDAKEPPAEEDVS</sequence>
<organism evidence="1 2">
    <name type="scientific">Stieleria marina</name>
    <dbReference type="NCBI Taxonomy" id="1930275"/>
    <lineage>
        <taxon>Bacteria</taxon>
        <taxon>Pseudomonadati</taxon>
        <taxon>Planctomycetota</taxon>
        <taxon>Planctomycetia</taxon>
        <taxon>Pirellulales</taxon>
        <taxon>Pirellulaceae</taxon>
        <taxon>Stieleria</taxon>
    </lineage>
</organism>
<protein>
    <submittedName>
        <fullName evidence="1">Uncharacterized protein</fullName>
    </submittedName>
</protein>
<evidence type="ECO:0000313" key="1">
    <source>
        <dbReference type="EMBL" id="QDT12057.1"/>
    </source>
</evidence>
<keyword evidence="2" id="KW-1185">Reference proteome</keyword>
<dbReference type="EMBL" id="CP036526">
    <property type="protein sequence ID" value="QDT12057.1"/>
    <property type="molecule type" value="Genomic_DNA"/>
</dbReference>